<organism evidence="1 2">
    <name type="scientific">Faecalitalea cylindroides</name>
    <dbReference type="NCBI Taxonomy" id="39483"/>
    <lineage>
        <taxon>Bacteria</taxon>
        <taxon>Bacillati</taxon>
        <taxon>Bacillota</taxon>
        <taxon>Erysipelotrichia</taxon>
        <taxon>Erysipelotrichales</taxon>
        <taxon>Erysipelotrichaceae</taxon>
        <taxon>Faecalitalea</taxon>
    </lineage>
</organism>
<evidence type="ECO:0000313" key="2">
    <source>
        <dbReference type="Proteomes" id="UP001220658"/>
    </source>
</evidence>
<proteinExistence type="predicted"/>
<reference evidence="1" key="1">
    <citation type="submission" date="2023-01" db="EMBL/GenBank/DDBJ databases">
        <title>Human gut microbiome strain richness.</title>
        <authorList>
            <person name="Chen-Liaw A."/>
        </authorList>
    </citation>
    <scope>NUCLEOTIDE SEQUENCE</scope>
    <source>
        <strain evidence="1">D55st1_G4_D55t1_190419</strain>
    </source>
</reference>
<dbReference type="EMBL" id="JAQNCK010000005">
    <property type="protein sequence ID" value="MDC0827666.1"/>
    <property type="molecule type" value="Genomic_DNA"/>
</dbReference>
<name>A0AAW6FPI0_9FIRM</name>
<accession>A0AAW6FPI0</accession>
<dbReference type="AlphaFoldDB" id="A0AAW6FPI0"/>
<dbReference type="RefSeq" id="WP_229027140.1">
    <property type="nucleotide sequence ID" value="NZ_JADMUL010000004.1"/>
</dbReference>
<protein>
    <submittedName>
        <fullName evidence="1">EcsC family protein</fullName>
    </submittedName>
</protein>
<sequence>MKSIKSESIKTKLKSVDFDKLKTKSGEVLEIAKKSSGEITKETLNSVSNVANISVKKAKEVAGQTKDKIQNIKPEDVLSQAIKVSGVRIDRKSFLIKELQKYCPDEQVLKAIETNPAKAGIPREKINEIADYVIDYETNKVSTVSFASGLPGGLAMIATIPADTLQYFGFMMRVMQKLAYLYGFSDFELSENEISDETMNLMLLFFGVMFGINGANQGIKIVAETTSKKISKSLAQKALTQTAYYPIVKKVATALGFKMSKDVFAKGVSKVVPVIGGVVSGGVTYLTFKPCAKKLKDTLKVLRLSDSEYYKETLNEGE</sequence>
<comment type="caution">
    <text evidence="1">The sequence shown here is derived from an EMBL/GenBank/DDBJ whole genome shotgun (WGS) entry which is preliminary data.</text>
</comment>
<evidence type="ECO:0000313" key="1">
    <source>
        <dbReference type="EMBL" id="MDC0827666.1"/>
    </source>
</evidence>
<gene>
    <name evidence="1" type="ORF">POG00_02960</name>
</gene>
<dbReference type="Proteomes" id="UP001220658">
    <property type="component" value="Unassembled WGS sequence"/>
</dbReference>